<comment type="similarity">
    <text evidence="1">Belongs to the RAD52 family.</text>
</comment>
<protein>
    <recommendedName>
        <fullName evidence="6">DNA repair and recombination protein RAD52</fullName>
    </recommendedName>
</protein>
<dbReference type="eggNOG" id="KOG4141">
    <property type="taxonomic scope" value="Eukaryota"/>
</dbReference>
<dbReference type="InterPro" id="IPR041247">
    <property type="entry name" value="Rad52_fam"/>
</dbReference>
<dbReference type="KEGG" id="cten:18250326"/>
<evidence type="ECO:0000256" key="5">
    <source>
        <dbReference type="ARBA" id="ARBA00037138"/>
    </source>
</evidence>
<sequence length="408" mass="45538">MPRSDANRMVGVAQYFPPNKPFEAVQFTNDQFTDIKTSLDKTLGPEYVSSRPGGGGTSVAYLEGWRALNIANEIFGFNGWSSAIVGYTLDFCDTSRDGRISMGLSVVVRVTIKDGTYHEDIGYGYIDNAKSKAAAYEKCKKEALTDGVKRCLRCFGNVLGNCLYDKALMSKLRGIPKNTTDLGENDLYRDDTFTKIRDQRQHTTKVNIMPGKEKAEYKQKVDHKQTTDKEESSAGHKQPPPTDPKEATPATKQAPGQDEFDDSFLFSDDAEMNKIDDYEMEMIMNKSDKENEEPDIDNTFHKTNAPKDAVAPPIPFEVPLFVSAKRADLLNTTPSTDIPQFDPKFVSPNIRRTLDPTRSAPVRRNDISTSQTPSKPLVPLMSTTTTPSTKRMIGMPPSRTPVKRLHKD</sequence>
<keyword evidence="3" id="KW-0233">DNA recombination</keyword>
<dbReference type="GO" id="GO:0006312">
    <property type="term" value="P:mitotic recombination"/>
    <property type="evidence" value="ECO:0007669"/>
    <property type="project" value="TreeGrafter"/>
</dbReference>
<evidence type="ECO:0000313" key="8">
    <source>
        <dbReference type="EMBL" id="EGV63006.1"/>
    </source>
</evidence>
<organism evidence="9">
    <name type="scientific">Candida tenuis (strain ATCC 10573 / BCRC 21748 / CBS 615 / JCM 9827 / NBRC 10315 / NRRL Y-1498 / VKM Y-70)</name>
    <name type="common">Yeast</name>
    <name type="synonym">Yamadazyma tenuis</name>
    <dbReference type="NCBI Taxonomy" id="590646"/>
    <lineage>
        <taxon>Eukaryota</taxon>
        <taxon>Fungi</taxon>
        <taxon>Dikarya</taxon>
        <taxon>Ascomycota</taxon>
        <taxon>Saccharomycotina</taxon>
        <taxon>Pichiomycetes</taxon>
        <taxon>Debaryomycetaceae</taxon>
        <taxon>Yamadazyma</taxon>
    </lineage>
</organism>
<reference evidence="8 9" key="1">
    <citation type="journal article" date="2011" name="Proc. Natl. Acad. Sci. U.S.A.">
        <title>Comparative genomics of xylose-fermenting fungi for enhanced biofuel production.</title>
        <authorList>
            <person name="Wohlbach D.J."/>
            <person name="Kuo A."/>
            <person name="Sato T.K."/>
            <person name="Potts K.M."/>
            <person name="Salamov A.A."/>
            <person name="LaButti K.M."/>
            <person name="Sun H."/>
            <person name="Clum A."/>
            <person name="Pangilinan J.L."/>
            <person name="Lindquist E.A."/>
            <person name="Lucas S."/>
            <person name="Lapidus A."/>
            <person name="Jin M."/>
            <person name="Gunawan C."/>
            <person name="Balan V."/>
            <person name="Dale B.E."/>
            <person name="Jeffries T.W."/>
            <person name="Zinkel R."/>
            <person name="Barry K.W."/>
            <person name="Grigoriev I.V."/>
            <person name="Gasch A.P."/>
        </authorList>
    </citation>
    <scope>NUCLEOTIDE SEQUENCE [LARGE SCALE GENOMIC DNA]</scope>
    <source>
        <strain evidence="9">ATCC 10573 / BCRC 21748 / CBS 615 / JCM 9827 / NBRC 10315 / NRRL Y-1498 / VKM Y-70</strain>
    </source>
</reference>
<dbReference type="FunFam" id="3.30.390.80:FF:000001">
    <property type="entry name" value="DNA repair protein RAD52 homolog"/>
    <property type="match status" value="1"/>
</dbReference>
<dbReference type="PANTHER" id="PTHR12132">
    <property type="entry name" value="DNA REPAIR AND RECOMBINATION PROTEIN RAD52, RAD59"/>
    <property type="match status" value="1"/>
</dbReference>
<evidence type="ECO:0000256" key="7">
    <source>
        <dbReference type="SAM" id="MobiDB-lite"/>
    </source>
</evidence>
<evidence type="ECO:0000256" key="6">
    <source>
        <dbReference type="ARBA" id="ARBA00041062"/>
    </source>
</evidence>
<evidence type="ECO:0000313" key="9">
    <source>
        <dbReference type="Proteomes" id="UP000000707"/>
    </source>
</evidence>
<dbReference type="EMBL" id="GL996524">
    <property type="protein sequence ID" value="EGV63006.1"/>
    <property type="molecule type" value="Genomic_DNA"/>
</dbReference>
<dbReference type="HOGENOM" id="CLU_011431_3_2_1"/>
<dbReference type="GO" id="GO:0005634">
    <property type="term" value="C:nucleus"/>
    <property type="evidence" value="ECO:0007669"/>
    <property type="project" value="TreeGrafter"/>
</dbReference>
<evidence type="ECO:0000256" key="3">
    <source>
        <dbReference type="ARBA" id="ARBA00023172"/>
    </source>
</evidence>
<dbReference type="STRING" id="590646.G3B6S4"/>
<keyword evidence="2" id="KW-0227">DNA damage</keyword>
<evidence type="ECO:0000256" key="4">
    <source>
        <dbReference type="ARBA" id="ARBA00023204"/>
    </source>
</evidence>
<gene>
    <name evidence="8" type="ORF">CANTEDRAFT_93782</name>
</gene>
<dbReference type="SUPFAM" id="SSF54768">
    <property type="entry name" value="dsRNA-binding domain-like"/>
    <property type="match status" value="1"/>
</dbReference>
<dbReference type="Gene3D" id="3.30.390.80">
    <property type="entry name" value="DNA repair protein Rad52/59/22"/>
    <property type="match status" value="1"/>
</dbReference>
<dbReference type="GeneID" id="18250326"/>
<accession>G3B6S4</accession>
<proteinExistence type="inferred from homology"/>
<keyword evidence="9" id="KW-1185">Reference proteome</keyword>
<evidence type="ECO:0000256" key="1">
    <source>
        <dbReference type="ARBA" id="ARBA00006638"/>
    </source>
</evidence>
<feature type="compositionally biased region" description="Basic and acidic residues" evidence="7">
    <location>
        <begin position="211"/>
        <end position="234"/>
    </location>
</feature>
<keyword evidence="4" id="KW-0234">DNA repair</keyword>
<feature type="region of interest" description="Disordered" evidence="7">
    <location>
        <begin position="198"/>
        <end position="266"/>
    </location>
</feature>
<dbReference type="GO" id="GO:0003697">
    <property type="term" value="F:single-stranded DNA binding"/>
    <property type="evidence" value="ECO:0007669"/>
    <property type="project" value="UniProtKB-ARBA"/>
</dbReference>
<name>G3B6S4_CANTC</name>
<dbReference type="InterPro" id="IPR007232">
    <property type="entry name" value="Rad52_Rad59_Rad22"/>
</dbReference>
<dbReference type="OrthoDB" id="206565at2759"/>
<dbReference type="GO" id="GO:0000724">
    <property type="term" value="P:double-strand break repair via homologous recombination"/>
    <property type="evidence" value="ECO:0007669"/>
    <property type="project" value="TreeGrafter"/>
</dbReference>
<comment type="function">
    <text evidence="5">Involved in DNA double-strand break (DSB) repair and recombination. Promotes the annealing of complementary single-stranded DNA and by stimulation of the RAD51 recombinase.</text>
</comment>
<dbReference type="PANTHER" id="PTHR12132:SF1">
    <property type="entry name" value="DNA REPAIR PROTEIN RAD52 HOMOLOG"/>
    <property type="match status" value="1"/>
</dbReference>
<evidence type="ECO:0000256" key="2">
    <source>
        <dbReference type="ARBA" id="ARBA00022763"/>
    </source>
</evidence>
<dbReference type="Pfam" id="PF04098">
    <property type="entry name" value="Rad52_Rad22"/>
    <property type="match status" value="1"/>
</dbReference>
<feature type="region of interest" description="Disordered" evidence="7">
    <location>
        <begin position="340"/>
        <end position="408"/>
    </location>
</feature>
<dbReference type="Proteomes" id="UP000000707">
    <property type="component" value="Unassembled WGS sequence"/>
</dbReference>
<dbReference type="AlphaFoldDB" id="G3B6S4"/>
<dbReference type="InterPro" id="IPR042525">
    <property type="entry name" value="Rad52_Rad59_Rad22_sf"/>
</dbReference>
<dbReference type="GO" id="GO:0045002">
    <property type="term" value="P:double-strand break repair via single-strand annealing"/>
    <property type="evidence" value="ECO:0007669"/>
    <property type="project" value="TreeGrafter"/>
</dbReference>